<dbReference type="EMBL" id="JANKHG010000018">
    <property type="protein sequence ID" value="MCR2747252.1"/>
    <property type="molecule type" value="Genomic_DNA"/>
</dbReference>
<feature type="coiled-coil region" evidence="1">
    <location>
        <begin position="33"/>
        <end position="60"/>
    </location>
</feature>
<dbReference type="RefSeq" id="WP_257512475.1">
    <property type="nucleotide sequence ID" value="NZ_JANKHG010000018.1"/>
</dbReference>
<name>A0ABT1XIZ9_9BURK</name>
<proteinExistence type="predicted"/>
<comment type="caution">
    <text evidence="2">The sequence shown here is derived from an EMBL/GenBank/DDBJ whole genome shotgun (WGS) entry which is preliminary data.</text>
</comment>
<protein>
    <submittedName>
        <fullName evidence="2">Atg14 domain-containing protein</fullName>
    </submittedName>
</protein>
<keyword evidence="3" id="KW-1185">Reference proteome</keyword>
<feature type="coiled-coil region" evidence="1">
    <location>
        <begin position="90"/>
        <end position="138"/>
    </location>
</feature>
<sequence length="138" mass="15956">MNSIEKELKQIEQIRKLRVDNFRRQQGIVAAERNQAARQIQQAEEAYQSTEIELIGEQKNQLQALKSSSSVKSHEVVAYTKLQLKGVKQIKDAFNHVEDSKAKLKEVQERLNSSTVELNRAEKKLIGLQEVIKEELWE</sequence>
<evidence type="ECO:0000313" key="2">
    <source>
        <dbReference type="EMBL" id="MCR2747252.1"/>
    </source>
</evidence>
<gene>
    <name evidence="2" type="ORF">NSP04_11385</name>
</gene>
<evidence type="ECO:0000313" key="3">
    <source>
        <dbReference type="Proteomes" id="UP001165267"/>
    </source>
</evidence>
<organism evidence="2 3">
    <name type="scientific">Limnobacter parvus</name>
    <dbReference type="NCBI Taxonomy" id="2939690"/>
    <lineage>
        <taxon>Bacteria</taxon>
        <taxon>Pseudomonadati</taxon>
        <taxon>Pseudomonadota</taxon>
        <taxon>Betaproteobacteria</taxon>
        <taxon>Burkholderiales</taxon>
        <taxon>Burkholderiaceae</taxon>
        <taxon>Limnobacter</taxon>
    </lineage>
</organism>
<evidence type="ECO:0000256" key="1">
    <source>
        <dbReference type="SAM" id="Coils"/>
    </source>
</evidence>
<accession>A0ABT1XIZ9</accession>
<keyword evidence="1" id="KW-0175">Coiled coil</keyword>
<reference evidence="2" key="1">
    <citation type="submission" date="2022-07" db="EMBL/GenBank/DDBJ databases">
        <authorList>
            <person name="Xamxidin M."/>
        </authorList>
    </citation>
    <scope>NUCLEOTIDE SEQUENCE</scope>
    <source>
        <strain evidence="2">YS8-69</strain>
    </source>
</reference>
<dbReference type="Proteomes" id="UP001165267">
    <property type="component" value="Unassembled WGS sequence"/>
</dbReference>